<accession>A0ABU5EYC1</accession>
<protein>
    <submittedName>
        <fullName evidence="2">Uncharacterized protein</fullName>
    </submittedName>
</protein>
<reference evidence="3" key="1">
    <citation type="journal article" date="2023" name="Mar. Drugs">
        <title>Gemmata algarum, a Novel Planctomycete Isolated from an Algal Mat, Displays Antimicrobial Activity.</title>
        <authorList>
            <person name="Kumar G."/>
            <person name="Kallscheuer N."/>
            <person name="Kashif M."/>
            <person name="Ahamad S."/>
            <person name="Jagadeeshwari U."/>
            <person name="Pannikurungottu S."/>
            <person name="Haufschild T."/>
            <person name="Kabuu M."/>
            <person name="Sasikala C."/>
            <person name="Jogler C."/>
            <person name="Ramana C."/>
        </authorList>
    </citation>
    <scope>NUCLEOTIDE SEQUENCE [LARGE SCALE GENOMIC DNA]</scope>
    <source>
        <strain evidence="3">JC673</strain>
    </source>
</reference>
<name>A0ABU5EYC1_9BACT</name>
<feature type="region of interest" description="Disordered" evidence="1">
    <location>
        <begin position="59"/>
        <end position="80"/>
    </location>
</feature>
<proteinExistence type="predicted"/>
<comment type="caution">
    <text evidence="2">The sequence shown here is derived from an EMBL/GenBank/DDBJ whole genome shotgun (WGS) entry which is preliminary data.</text>
</comment>
<evidence type="ECO:0000313" key="3">
    <source>
        <dbReference type="Proteomes" id="UP001272242"/>
    </source>
</evidence>
<dbReference type="EMBL" id="JAXBLV010000155">
    <property type="protein sequence ID" value="MDY3559939.1"/>
    <property type="molecule type" value="Genomic_DNA"/>
</dbReference>
<gene>
    <name evidence="2" type="ORF">R5W23_001128</name>
</gene>
<evidence type="ECO:0000256" key="1">
    <source>
        <dbReference type="SAM" id="MobiDB-lite"/>
    </source>
</evidence>
<sequence length="109" mass="11821">MARSKSDGKVTQKQMVRDALGEKGWSVSPTELQTYIREKYDVELPNNVISNYKSNIKKEDGAGGASVTPAPSPVYRSTGGLDMTDVEAVKGLVTRLGAAQVKKLAEMFE</sequence>
<evidence type="ECO:0000313" key="2">
    <source>
        <dbReference type="EMBL" id="MDY3559939.1"/>
    </source>
</evidence>
<organism evidence="2 3">
    <name type="scientific">Gemmata algarum</name>
    <dbReference type="NCBI Taxonomy" id="2975278"/>
    <lineage>
        <taxon>Bacteria</taxon>
        <taxon>Pseudomonadati</taxon>
        <taxon>Planctomycetota</taxon>
        <taxon>Planctomycetia</taxon>
        <taxon>Gemmatales</taxon>
        <taxon>Gemmataceae</taxon>
        <taxon>Gemmata</taxon>
    </lineage>
</organism>
<dbReference type="RefSeq" id="WP_261184062.1">
    <property type="nucleotide sequence ID" value="NZ_JAXBLV010000155.1"/>
</dbReference>
<keyword evidence="3" id="KW-1185">Reference proteome</keyword>
<dbReference type="Proteomes" id="UP001272242">
    <property type="component" value="Unassembled WGS sequence"/>
</dbReference>